<sequence length="446" mass="44775">MPTPYRTILSLPGALAFSATGWVARLPISMVGLGLVLLVSSSTGSYGLAGSVSAAYVIAGALFAPVQARVVDRHGQHRVLPVLAGLNAVAMGALIVAVRGGAPSPVPQLLAATTGAVGPLIGSYVRARWTHLLEGRGELHTAYALEALLDEVVFMVGPPLVTFLATGVSPVAGLVVAVAAGVLGTLLLAAQRATEPPAHPVRRGNRDKPRLGWAGLVPLVVACFGLGTLFGSADVVVVAVASEAGQRAAAGLLIAGWATGSMLAALVLGMLRPRSHPLTRLRLGATALAATTLPLPFIDHLGLLAVAVFLAGFATSPTLVAVTAVVERTVPPARLTEGMAWTSTGMSAGVAAGAALAGQVIDAAGGHAGFFVTVSAGILTAVVTAAGRRGRADQPVVLTTTSTEPGAPNAEALAGDQVPGVPLQVSRRRAETAVGSPAGEEPTPQR</sequence>
<evidence type="ECO:0000313" key="8">
    <source>
        <dbReference type="EMBL" id="REF38144.1"/>
    </source>
</evidence>
<dbReference type="SUPFAM" id="SSF103473">
    <property type="entry name" value="MFS general substrate transporter"/>
    <property type="match status" value="1"/>
</dbReference>
<dbReference type="EMBL" id="QTUC01000001">
    <property type="protein sequence ID" value="REF38144.1"/>
    <property type="molecule type" value="Genomic_DNA"/>
</dbReference>
<name>A0A3D9VIV6_THECX</name>
<dbReference type="GO" id="GO:0005886">
    <property type="term" value="C:plasma membrane"/>
    <property type="evidence" value="ECO:0007669"/>
    <property type="project" value="UniProtKB-SubCell"/>
</dbReference>
<accession>A0A3D9VIV6</accession>
<feature type="transmembrane region" description="Helical" evidence="6">
    <location>
        <begin position="367"/>
        <end position="386"/>
    </location>
</feature>
<feature type="transmembrane region" description="Helical" evidence="6">
    <location>
        <begin position="248"/>
        <end position="269"/>
    </location>
</feature>
<evidence type="ECO:0000256" key="6">
    <source>
        <dbReference type="SAM" id="Phobius"/>
    </source>
</evidence>
<dbReference type="OrthoDB" id="9180256at2"/>
<dbReference type="GO" id="GO:0022857">
    <property type="term" value="F:transmembrane transporter activity"/>
    <property type="evidence" value="ECO:0007669"/>
    <property type="project" value="InterPro"/>
</dbReference>
<evidence type="ECO:0000256" key="2">
    <source>
        <dbReference type="ARBA" id="ARBA00022692"/>
    </source>
</evidence>
<dbReference type="AlphaFoldDB" id="A0A3D9VIV6"/>
<dbReference type="InterPro" id="IPR036259">
    <property type="entry name" value="MFS_trans_sf"/>
</dbReference>
<feature type="region of interest" description="Disordered" evidence="5">
    <location>
        <begin position="401"/>
        <end position="446"/>
    </location>
</feature>
<feature type="transmembrane region" description="Helical" evidence="6">
    <location>
        <begin position="281"/>
        <end position="298"/>
    </location>
</feature>
<dbReference type="PANTHER" id="PTHR23542">
    <property type="match status" value="1"/>
</dbReference>
<dbReference type="RefSeq" id="WP_115852218.1">
    <property type="nucleotide sequence ID" value="NZ_QTUC01000001.1"/>
</dbReference>
<keyword evidence="9" id="KW-1185">Reference proteome</keyword>
<proteinExistence type="predicted"/>
<comment type="caution">
    <text evidence="8">The sequence shown here is derived from an EMBL/GenBank/DDBJ whole genome shotgun (WGS) entry which is preliminary data.</text>
</comment>
<comment type="subcellular location">
    <subcellularLocation>
        <location evidence="1">Cell membrane</location>
        <topology evidence="1">Multi-pass membrane protein</topology>
    </subcellularLocation>
</comment>
<organism evidence="8 9">
    <name type="scientific">Thermasporomyces composti</name>
    <dbReference type="NCBI Taxonomy" id="696763"/>
    <lineage>
        <taxon>Bacteria</taxon>
        <taxon>Bacillati</taxon>
        <taxon>Actinomycetota</taxon>
        <taxon>Actinomycetes</taxon>
        <taxon>Propionibacteriales</taxon>
        <taxon>Nocardioidaceae</taxon>
        <taxon>Thermasporomyces</taxon>
    </lineage>
</organism>
<evidence type="ECO:0000256" key="5">
    <source>
        <dbReference type="SAM" id="MobiDB-lite"/>
    </source>
</evidence>
<evidence type="ECO:0000256" key="4">
    <source>
        <dbReference type="ARBA" id="ARBA00023136"/>
    </source>
</evidence>
<dbReference type="InterPro" id="IPR020846">
    <property type="entry name" value="MFS_dom"/>
</dbReference>
<evidence type="ECO:0000256" key="1">
    <source>
        <dbReference type="ARBA" id="ARBA00004651"/>
    </source>
</evidence>
<feature type="transmembrane region" description="Helical" evidence="6">
    <location>
        <begin position="45"/>
        <end position="66"/>
    </location>
</feature>
<feature type="transmembrane region" description="Helical" evidence="6">
    <location>
        <begin position="171"/>
        <end position="190"/>
    </location>
</feature>
<feature type="domain" description="Major facilitator superfamily (MFS) profile" evidence="7">
    <location>
        <begin position="177"/>
        <end position="446"/>
    </location>
</feature>
<protein>
    <submittedName>
        <fullName evidence="8">Putative MFS family arabinose efflux permease</fullName>
    </submittedName>
</protein>
<keyword evidence="4 6" id="KW-0472">Membrane</keyword>
<dbReference type="Gene3D" id="1.20.1250.20">
    <property type="entry name" value="MFS general substrate transporter like domains"/>
    <property type="match status" value="2"/>
</dbReference>
<feature type="transmembrane region" description="Helical" evidence="6">
    <location>
        <begin position="78"/>
        <end position="97"/>
    </location>
</feature>
<reference evidence="8 9" key="1">
    <citation type="submission" date="2018-08" db="EMBL/GenBank/DDBJ databases">
        <title>Sequencing the genomes of 1000 actinobacteria strains.</title>
        <authorList>
            <person name="Klenk H.-P."/>
        </authorList>
    </citation>
    <scope>NUCLEOTIDE SEQUENCE [LARGE SCALE GENOMIC DNA]</scope>
    <source>
        <strain evidence="8 9">DSM 22891</strain>
    </source>
</reference>
<dbReference type="PROSITE" id="PS50850">
    <property type="entry name" value="MFS"/>
    <property type="match status" value="1"/>
</dbReference>
<feature type="transmembrane region" description="Helical" evidence="6">
    <location>
        <begin position="304"/>
        <end position="326"/>
    </location>
</feature>
<dbReference type="Proteomes" id="UP000256485">
    <property type="component" value="Unassembled WGS sequence"/>
</dbReference>
<feature type="transmembrane region" description="Helical" evidence="6">
    <location>
        <begin position="211"/>
        <end position="242"/>
    </location>
</feature>
<keyword evidence="3 6" id="KW-1133">Transmembrane helix</keyword>
<gene>
    <name evidence="8" type="ORF">DFJ64_3615</name>
</gene>
<keyword evidence="2 6" id="KW-0812">Transmembrane</keyword>
<evidence type="ECO:0000259" key="7">
    <source>
        <dbReference type="PROSITE" id="PS50850"/>
    </source>
</evidence>
<dbReference type="PANTHER" id="PTHR23542:SF1">
    <property type="entry name" value="MAJOR FACILITATOR SUPERFAMILY (MFS) PROFILE DOMAIN-CONTAINING PROTEIN"/>
    <property type="match status" value="1"/>
</dbReference>
<dbReference type="Pfam" id="PF07690">
    <property type="entry name" value="MFS_1"/>
    <property type="match status" value="1"/>
</dbReference>
<evidence type="ECO:0000256" key="3">
    <source>
        <dbReference type="ARBA" id="ARBA00022989"/>
    </source>
</evidence>
<evidence type="ECO:0000313" key="9">
    <source>
        <dbReference type="Proteomes" id="UP000256485"/>
    </source>
</evidence>
<feature type="transmembrane region" description="Helical" evidence="6">
    <location>
        <begin position="338"/>
        <end position="361"/>
    </location>
</feature>
<dbReference type="InterPro" id="IPR011701">
    <property type="entry name" value="MFS"/>
</dbReference>